<evidence type="ECO:0000313" key="8">
    <source>
        <dbReference type="Proteomes" id="UP000515679"/>
    </source>
</evidence>
<proteinExistence type="inferred from homology"/>
<dbReference type="Gene3D" id="3.90.180.10">
    <property type="entry name" value="Medium-chain alcohol dehydrogenases, catalytic domain"/>
    <property type="match status" value="2"/>
</dbReference>
<feature type="domain" description="Enoyl reductase (ER)" evidence="6">
    <location>
        <begin position="75"/>
        <end position="365"/>
    </location>
</feature>
<dbReference type="SMART" id="SM00829">
    <property type="entry name" value="PKS_ER"/>
    <property type="match status" value="1"/>
</dbReference>
<dbReference type="Proteomes" id="UP000515679">
    <property type="component" value="Chromosome"/>
</dbReference>
<dbReference type="InterPro" id="IPR013154">
    <property type="entry name" value="ADH-like_N"/>
</dbReference>
<dbReference type="Pfam" id="PF00107">
    <property type="entry name" value="ADH_zinc_N"/>
    <property type="match status" value="1"/>
</dbReference>
<organism evidence="7 8">
    <name type="scientific">Cohnella cholangitidis</name>
    <dbReference type="NCBI Taxonomy" id="2598458"/>
    <lineage>
        <taxon>Bacteria</taxon>
        <taxon>Bacillati</taxon>
        <taxon>Bacillota</taxon>
        <taxon>Bacilli</taxon>
        <taxon>Bacillales</taxon>
        <taxon>Paenibacillaceae</taxon>
        <taxon>Cohnella</taxon>
    </lineage>
</organism>
<name>A0A7G5BXN2_9BACL</name>
<reference evidence="7 8" key="1">
    <citation type="submission" date="2019-07" db="EMBL/GenBank/DDBJ databases">
        <authorList>
            <person name="Kim J.K."/>
            <person name="Cheong H.-M."/>
            <person name="Choi Y."/>
            <person name="Hwang K.J."/>
            <person name="Lee S."/>
            <person name="Choi C."/>
        </authorList>
    </citation>
    <scope>NUCLEOTIDE SEQUENCE [LARGE SCALE GENOMIC DNA]</scope>
    <source>
        <strain evidence="7 8">KS 22</strain>
    </source>
</reference>
<dbReference type="InterPro" id="IPR020843">
    <property type="entry name" value="ER"/>
</dbReference>
<dbReference type="KEGG" id="cchl:FPL14_11360"/>
<keyword evidence="5" id="KW-0560">Oxidoreductase</keyword>
<sequence length="710" mass="77424">MKQILQNLKSGETDVVEIPQPLVRPGNLLIQTNSSVVSAGTEKMLVDFGNASYLDKARQQPDKVRQVFNKIKTDGILPTIQAVKTKLNQPLPLGYSSAGVVIAVGQGIKGYEVGDRVISNGHHAEFVSVPQHLCAKIPDAVAFEDAAFTVIAAIGLQGIRLATPTIGEAFVVTGLGLIGLITVQLLISNGCRVLGIDFDSKRCELAKQFGANVVDLSKGEDPISAATKFSNGRGVDGVIITASTKSNDPVHQAAQMCRKRGRIVLVGVVGLELSRADFYEKEISFQVSCSYGPGRYDSSYEEKGQDYPIGFVRWTEQRNFEAVLDLMAADKVNVSSLITHRFSLDQAGEAYEILKDGKSSLGIVLKYNDKDDRGTNSHTVQLNQLIVPTQVESNNKAVVGFIGAGNFTNQILMPAIKKTGVQLRNIASNSGVTGVHVGKRYGFELTTTDTEEIFADADINTVFITTRHNTHASYVKKAIMSGKHVFVEKPLCITQDEYNELKGLKINDGQILMVGFNRRFAPHSALMKQMIATSNEPKTVIITVNAGMIPSDHWTQDSAIGGGRIIGEACHFVDLLRYLIGHEIVDIQASVIGMVPGVTIRDDKVTITLTFSDGSMGTVHYFANGHASFPKERVEVFCGGKILSLDNFKTLTGYGWPKFKKMKLWNQDKGHSNEIKAFIQAVEGGLRPPIPLNEIFEVTKTTLDIINRLK</sequence>
<protein>
    <submittedName>
        <fullName evidence="7">Zinc-binding dehydrogenase</fullName>
    </submittedName>
</protein>
<dbReference type="Pfam" id="PF08240">
    <property type="entry name" value="ADH_N"/>
    <property type="match status" value="1"/>
</dbReference>
<dbReference type="RefSeq" id="WP_182303055.1">
    <property type="nucleotide sequence ID" value="NZ_CP041969.1"/>
</dbReference>
<evidence type="ECO:0000256" key="1">
    <source>
        <dbReference type="ARBA" id="ARBA00001947"/>
    </source>
</evidence>
<dbReference type="SUPFAM" id="SSF50129">
    <property type="entry name" value="GroES-like"/>
    <property type="match status" value="1"/>
</dbReference>
<dbReference type="AlphaFoldDB" id="A0A7G5BXN2"/>
<dbReference type="CDD" id="cd08255">
    <property type="entry name" value="2-desacetyl-2-hydroxyethyl_bacteriochlorophyllide_like"/>
    <property type="match status" value="1"/>
</dbReference>
<evidence type="ECO:0000256" key="2">
    <source>
        <dbReference type="ARBA" id="ARBA00008072"/>
    </source>
</evidence>
<dbReference type="InterPro" id="IPR000683">
    <property type="entry name" value="Gfo/Idh/MocA-like_OxRdtase_N"/>
</dbReference>
<comment type="similarity">
    <text evidence="2">Belongs to the zinc-containing alcohol dehydrogenase family.</text>
</comment>
<dbReference type="PANTHER" id="PTHR43350">
    <property type="entry name" value="NAD-DEPENDENT ALCOHOL DEHYDROGENASE"/>
    <property type="match status" value="1"/>
</dbReference>
<evidence type="ECO:0000256" key="4">
    <source>
        <dbReference type="ARBA" id="ARBA00022833"/>
    </source>
</evidence>
<dbReference type="SUPFAM" id="SSF55347">
    <property type="entry name" value="Glyceraldehyde-3-phosphate dehydrogenase-like, C-terminal domain"/>
    <property type="match status" value="1"/>
</dbReference>
<keyword evidence="4" id="KW-0862">Zinc</keyword>
<evidence type="ECO:0000259" key="6">
    <source>
        <dbReference type="SMART" id="SM00829"/>
    </source>
</evidence>
<dbReference type="PANTHER" id="PTHR43350:SF19">
    <property type="entry name" value="D-GULOSIDE 3-DEHYDROGENASE"/>
    <property type="match status" value="1"/>
</dbReference>
<evidence type="ECO:0000256" key="5">
    <source>
        <dbReference type="ARBA" id="ARBA00023002"/>
    </source>
</evidence>
<dbReference type="GO" id="GO:0046872">
    <property type="term" value="F:metal ion binding"/>
    <property type="evidence" value="ECO:0007669"/>
    <property type="project" value="UniProtKB-KW"/>
</dbReference>
<evidence type="ECO:0000313" key="7">
    <source>
        <dbReference type="EMBL" id="QMV41716.1"/>
    </source>
</evidence>
<dbReference type="InterPro" id="IPR013149">
    <property type="entry name" value="ADH-like_C"/>
</dbReference>
<dbReference type="GO" id="GO:0000166">
    <property type="term" value="F:nucleotide binding"/>
    <property type="evidence" value="ECO:0007669"/>
    <property type="project" value="InterPro"/>
</dbReference>
<evidence type="ECO:0000256" key="3">
    <source>
        <dbReference type="ARBA" id="ARBA00022723"/>
    </source>
</evidence>
<dbReference type="Pfam" id="PF22725">
    <property type="entry name" value="GFO_IDH_MocA_C3"/>
    <property type="match status" value="1"/>
</dbReference>
<dbReference type="Gene3D" id="3.30.360.10">
    <property type="entry name" value="Dihydrodipicolinate Reductase, domain 2"/>
    <property type="match status" value="1"/>
</dbReference>
<keyword evidence="3" id="KW-0479">Metal-binding</keyword>
<dbReference type="EMBL" id="CP041969">
    <property type="protein sequence ID" value="QMV41716.1"/>
    <property type="molecule type" value="Genomic_DNA"/>
</dbReference>
<dbReference type="SUPFAM" id="SSF51735">
    <property type="entry name" value="NAD(P)-binding Rossmann-fold domains"/>
    <property type="match status" value="2"/>
</dbReference>
<dbReference type="Pfam" id="PF01408">
    <property type="entry name" value="GFO_IDH_MocA"/>
    <property type="match status" value="1"/>
</dbReference>
<dbReference type="GO" id="GO:0016491">
    <property type="term" value="F:oxidoreductase activity"/>
    <property type="evidence" value="ECO:0007669"/>
    <property type="project" value="UniProtKB-KW"/>
</dbReference>
<dbReference type="InterPro" id="IPR055170">
    <property type="entry name" value="GFO_IDH_MocA-like_dom"/>
</dbReference>
<keyword evidence="8" id="KW-1185">Reference proteome</keyword>
<gene>
    <name evidence="7" type="ORF">FPL14_11360</name>
</gene>
<comment type="cofactor">
    <cofactor evidence="1">
        <name>Zn(2+)</name>
        <dbReference type="ChEBI" id="CHEBI:29105"/>
    </cofactor>
</comment>
<dbReference type="InterPro" id="IPR011032">
    <property type="entry name" value="GroES-like_sf"/>
</dbReference>
<dbReference type="Gene3D" id="3.40.50.720">
    <property type="entry name" value="NAD(P)-binding Rossmann-like Domain"/>
    <property type="match status" value="2"/>
</dbReference>
<accession>A0A7G5BXN2</accession>
<dbReference type="InterPro" id="IPR036291">
    <property type="entry name" value="NAD(P)-bd_dom_sf"/>
</dbReference>